<keyword evidence="3" id="KW-0418">Kinase</keyword>
<evidence type="ECO:0000313" key="4">
    <source>
        <dbReference type="Proteomes" id="UP000727407"/>
    </source>
</evidence>
<feature type="domain" description="STK11-interacting protein C-terminal PH" evidence="2">
    <location>
        <begin position="2"/>
        <end position="75"/>
    </location>
</feature>
<comment type="caution">
    <text evidence="3">The sequence shown here is derived from an EMBL/GenBank/DDBJ whole genome shotgun (WGS) entry which is preliminary data.</text>
</comment>
<dbReference type="GO" id="GO:0016301">
    <property type="term" value="F:kinase activity"/>
    <property type="evidence" value="ECO:0007669"/>
    <property type="project" value="UniProtKB-KW"/>
</dbReference>
<dbReference type="AlphaFoldDB" id="A0A8J4T6Y2"/>
<sequence length="75" mass="8284">DSLISVTVLATQEKLCLLEEDHQWRKSSSSPSANEEAQTTSGHATVREMQPISCVSSILLFSSDPCQVDIQLYDE</sequence>
<feature type="compositionally biased region" description="Polar residues" evidence="1">
    <location>
        <begin position="26"/>
        <end position="43"/>
    </location>
</feature>
<feature type="non-terminal residue" evidence="3">
    <location>
        <position position="75"/>
    </location>
</feature>
<accession>A0A8J4T6Y2</accession>
<organism evidence="3 4">
    <name type="scientific">Clarias magur</name>
    <name type="common">Asian catfish</name>
    <name type="synonym">Macropteronotus magur</name>
    <dbReference type="NCBI Taxonomy" id="1594786"/>
    <lineage>
        <taxon>Eukaryota</taxon>
        <taxon>Metazoa</taxon>
        <taxon>Chordata</taxon>
        <taxon>Craniata</taxon>
        <taxon>Vertebrata</taxon>
        <taxon>Euteleostomi</taxon>
        <taxon>Actinopterygii</taxon>
        <taxon>Neopterygii</taxon>
        <taxon>Teleostei</taxon>
        <taxon>Ostariophysi</taxon>
        <taxon>Siluriformes</taxon>
        <taxon>Clariidae</taxon>
        <taxon>Clarias</taxon>
    </lineage>
</organism>
<evidence type="ECO:0000313" key="3">
    <source>
        <dbReference type="EMBL" id="KAF5889975.1"/>
    </source>
</evidence>
<proteinExistence type="predicted"/>
<gene>
    <name evidence="3" type="primary">stk11ip</name>
    <name evidence="3" type="ORF">DAT39_020323</name>
</gene>
<feature type="non-terminal residue" evidence="3">
    <location>
        <position position="1"/>
    </location>
</feature>
<keyword evidence="3" id="KW-0808">Transferase</keyword>
<protein>
    <submittedName>
        <fullName evidence="3">Serine/threonine-protein kinase 11-interacting protein</fullName>
    </submittedName>
</protein>
<keyword evidence="4" id="KW-1185">Reference proteome</keyword>
<evidence type="ECO:0000259" key="2">
    <source>
        <dbReference type="Pfam" id="PF25624"/>
    </source>
</evidence>
<evidence type="ECO:0000256" key="1">
    <source>
        <dbReference type="SAM" id="MobiDB-lite"/>
    </source>
</evidence>
<name>A0A8J4T6Y2_CLAMG</name>
<reference evidence="3" key="1">
    <citation type="submission" date="2020-07" db="EMBL/GenBank/DDBJ databases">
        <title>Clarias magur genome sequencing, assembly and annotation.</title>
        <authorList>
            <person name="Kushwaha B."/>
            <person name="Kumar R."/>
            <person name="Das P."/>
            <person name="Joshi C.G."/>
            <person name="Kumar D."/>
            <person name="Nagpure N.S."/>
            <person name="Pandey M."/>
            <person name="Agarwal S."/>
            <person name="Srivastava S."/>
            <person name="Singh M."/>
            <person name="Sahoo L."/>
            <person name="Jayasankar P."/>
            <person name="Meher P.K."/>
            <person name="Koringa P.G."/>
            <person name="Iquebal M.A."/>
            <person name="Das S.P."/>
            <person name="Bit A."/>
            <person name="Patnaik S."/>
            <person name="Patel N."/>
            <person name="Shah T.M."/>
            <person name="Hinsu A."/>
            <person name="Jena J.K."/>
        </authorList>
    </citation>
    <scope>NUCLEOTIDE SEQUENCE</scope>
    <source>
        <strain evidence="3">CIFAMagur01</strain>
        <tissue evidence="3">Testis</tissue>
    </source>
</reference>
<dbReference type="InterPro" id="IPR057676">
    <property type="entry name" value="PH_S11IP_C"/>
</dbReference>
<feature type="region of interest" description="Disordered" evidence="1">
    <location>
        <begin position="24"/>
        <end position="45"/>
    </location>
</feature>
<dbReference type="OrthoDB" id="7451790at2759"/>
<dbReference type="EMBL" id="QNUK01000743">
    <property type="protein sequence ID" value="KAF5889975.1"/>
    <property type="molecule type" value="Genomic_DNA"/>
</dbReference>
<dbReference type="Proteomes" id="UP000727407">
    <property type="component" value="Unassembled WGS sequence"/>
</dbReference>
<dbReference type="Pfam" id="PF25624">
    <property type="entry name" value="PH_S11IP_C"/>
    <property type="match status" value="1"/>
</dbReference>